<keyword evidence="8 19" id="KW-0479">Metal-binding</keyword>
<evidence type="ECO:0000256" key="8">
    <source>
        <dbReference type="ARBA" id="ARBA00022723"/>
    </source>
</evidence>
<accession>A0A934IMU4</accession>
<evidence type="ECO:0000256" key="6">
    <source>
        <dbReference type="ARBA" id="ARBA00022705"/>
    </source>
</evidence>
<dbReference type="Proteomes" id="UP000609531">
    <property type="component" value="Unassembled WGS sequence"/>
</dbReference>
<evidence type="ECO:0000256" key="1">
    <source>
        <dbReference type="ARBA" id="ARBA00001936"/>
    </source>
</evidence>
<dbReference type="SUPFAM" id="SSF53098">
    <property type="entry name" value="Ribonuclease H-like"/>
    <property type="match status" value="1"/>
</dbReference>
<comment type="catalytic activity">
    <reaction evidence="16 20">
        <text>DNA(n) + a 2'-deoxyribonucleoside 5'-triphosphate = DNA(n+1) + diphosphate</text>
        <dbReference type="Rhea" id="RHEA:22508"/>
        <dbReference type="Rhea" id="RHEA-COMP:17339"/>
        <dbReference type="Rhea" id="RHEA-COMP:17340"/>
        <dbReference type="ChEBI" id="CHEBI:33019"/>
        <dbReference type="ChEBI" id="CHEBI:61560"/>
        <dbReference type="ChEBI" id="CHEBI:173112"/>
        <dbReference type="EC" id="2.7.7.7"/>
    </reaction>
</comment>
<gene>
    <name evidence="20 22" type="primary">dnaQ</name>
    <name evidence="22" type="ORF">JCR33_19040</name>
</gene>
<dbReference type="GO" id="GO:0045004">
    <property type="term" value="P:DNA replication proofreading"/>
    <property type="evidence" value="ECO:0007669"/>
    <property type="project" value="TreeGrafter"/>
</dbReference>
<evidence type="ECO:0000313" key="23">
    <source>
        <dbReference type="Proteomes" id="UP000609531"/>
    </source>
</evidence>
<dbReference type="InterPro" id="IPR006054">
    <property type="entry name" value="DnaQ"/>
</dbReference>
<keyword evidence="11 19" id="KW-0460">Magnesium</keyword>
<dbReference type="InterPro" id="IPR006309">
    <property type="entry name" value="DnaQ_proteo"/>
</dbReference>
<feature type="binding site" evidence="18">
    <location>
        <position position="7"/>
    </location>
    <ligand>
        <name>substrate</name>
    </ligand>
</feature>
<dbReference type="GO" id="GO:0003677">
    <property type="term" value="F:DNA binding"/>
    <property type="evidence" value="ECO:0007669"/>
    <property type="project" value="InterPro"/>
</dbReference>
<evidence type="ECO:0000256" key="13">
    <source>
        <dbReference type="ARBA" id="ARBA00023211"/>
    </source>
</evidence>
<protein>
    <recommendedName>
        <fullName evidence="3 20">DNA polymerase III subunit epsilon</fullName>
        <ecNumber evidence="2 20">2.7.7.7</ecNumber>
    </recommendedName>
</protein>
<dbReference type="EMBL" id="JAEKJA010000020">
    <property type="protein sequence ID" value="MBJ3777811.1"/>
    <property type="molecule type" value="Genomic_DNA"/>
</dbReference>
<keyword evidence="7 20" id="KW-0540">Nuclease</keyword>
<evidence type="ECO:0000256" key="17">
    <source>
        <dbReference type="PIRSR" id="PIRSR606309-1"/>
    </source>
</evidence>
<comment type="function">
    <text evidence="14 20">DNA polymerase III is a complex, multichain enzyme responsible for most of the replicative synthesis in bacteria. The epsilon subunit contain the editing function and is a proofreading 3'-5' exonuclease.</text>
</comment>
<feature type="binding site" evidence="18">
    <location>
        <position position="57"/>
    </location>
    <ligand>
        <name>substrate</name>
    </ligand>
</feature>
<comment type="subunit">
    <text evidence="15 20">DNA polymerase III contains a core (composed of alpha, epsilon and theta chains) that associates with a tau subunit. This core dimerizes to form the POLIII' complex. PolIII' associates with the gamma complex (composed of gamma, delta, delta', psi and chi chains) and with the beta chain to form the complete DNA polymerase III complex.</text>
</comment>
<evidence type="ECO:0000256" key="5">
    <source>
        <dbReference type="ARBA" id="ARBA00022695"/>
    </source>
</evidence>
<feature type="active site" description="Proton acceptor" evidence="17">
    <location>
        <position position="149"/>
    </location>
</feature>
<name>A0A934IMU4_9HYPH</name>
<dbReference type="GO" id="GO:0005829">
    <property type="term" value="C:cytosol"/>
    <property type="evidence" value="ECO:0007669"/>
    <property type="project" value="TreeGrafter"/>
</dbReference>
<dbReference type="InterPro" id="IPR036397">
    <property type="entry name" value="RNaseH_sf"/>
</dbReference>
<evidence type="ECO:0000256" key="10">
    <source>
        <dbReference type="ARBA" id="ARBA00022839"/>
    </source>
</evidence>
<dbReference type="InterPro" id="IPR013520">
    <property type="entry name" value="Ribonucl_H"/>
</dbReference>
<comment type="cofactor">
    <cofactor evidence="19">
        <name>Mg(2+)</name>
        <dbReference type="ChEBI" id="CHEBI:18420"/>
    </cofactor>
    <cofactor evidence="19">
        <name>Mn(2+)</name>
        <dbReference type="ChEBI" id="CHEBI:29035"/>
    </cofactor>
    <text evidence="19">Binds 2 divalent metal cations. Magnesium or manganese.</text>
</comment>
<dbReference type="NCBIfam" id="NF004316">
    <property type="entry name" value="PRK05711.1"/>
    <property type="match status" value="1"/>
</dbReference>
<comment type="caution">
    <text evidence="22">The sequence shown here is derived from an EMBL/GenBank/DDBJ whole genome shotgun (WGS) entry which is preliminary data.</text>
</comment>
<dbReference type="GO" id="GO:0008408">
    <property type="term" value="F:3'-5' exonuclease activity"/>
    <property type="evidence" value="ECO:0007669"/>
    <property type="project" value="TreeGrafter"/>
</dbReference>
<feature type="domain" description="Exonuclease" evidence="21">
    <location>
        <begin position="2"/>
        <end position="171"/>
    </location>
</feature>
<evidence type="ECO:0000313" key="22">
    <source>
        <dbReference type="EMBL" id="MBJ3777811.1"/>
    </source>
</evidence>
<keyword evidence="13 19" id="KW-0464">Manganese</keyword>
<evidence type="ECO:0000256" key="3">
    <source>
        <dbReference type="ARBA" id="ARBA00020352"/>
    </source>
</evidence>
<evidence type="ECO:0000256" key="11">
    <source>
        <dbReference type="ARBA" id="ARBA00022842"/>
    </source>
</evidence>
<dbReference type="PANTHER" id="PTHR30231">
    <property type="entry name" value="DNA POLYMERASE III SUBUNIT EPSILON"/>
    <property type="match status" value="1"/>
</dbReference>
<dbReference type="GO" id="GO:0046872">
    <property type="term" value="F:metal ion binding"/>
    <property type="evidence" value="ECO:0007669"/>
    <property type="project" value="UniProtKB-KW"/>
</dbReference>
<evidence type="ECO:0000256" key="2">
    <source>
        <dbReference type="ARBA" id="ARBA00012417"/>
    </source>
</evidence>
<feature type="binding site" evidence="18">
    <location>
        <position position="154"/>
    </location>
    <ligand>
        <name>substrate</name>
    </ligand>
</feature>
<dbReference type="Gene3D" id="3.30.420.10">
    <property type="entry name" value="Ribonuclease H-like superfamily/Ribonuclease H"/>
    <property type="match status" value="1"/>
</dbReference>
<evidence type="ECO:0000256" key="12">
    <source>
        <dbReference type="ARBA" id="ARBA00022932"/>
    </source>
</evidence>
<dbReference type="FunFam" id="3.30.420.10:FF:000012">
    <property type="entry name" value="DNA polymerase III subunit epsilon"/>
    <property type="match status" value="1"/>
</dbReference>
<proteinExistence type="predicted"/>
<dbReference type="GO" id="GO:0003887">
    <property type="term" value="F:DNA-directed DNA polymerase activity"/>
    <property type="evidence" value="ECO:0007669"/>
    <property type="project" value="UniProtKB-KW"/>
</dbReference>
<dbReference type="CDD" id="cd06131">
    <property type="entry name" value="DNA_pol_III_epsilon_Ecoli_like"/>
    <property type="match status" value="1"/>
</dbReference>
<evidence type="ECO:0000259" key="21">
    <source>
        <dbReference type="SMART" id="SM00479"/>
    </source>
</evidence>
<feature type="binding site" evidence="18">
    <location>
        <position position="9"/>
    </location>
    <ligand>
        <name>substrate</name>
    </ligand>
</feature>
<dbReference type="Pfam" id="PF00929">
    <property type="entry name" value="RNase_T"/>
    <property type="match status" value="1"/>
</dbReference>
<dbReference type="PANTHER" id="PTHR30231:SF41">
    <property type="entry name" value="DNA POLYMERASE III SUBUNIT EPSILON"/>
    <property type="match status" value="1"/>
</dbReference>
<comment type="cofactor">
    <cofactor evidence="1 20">
        <name>Mn(2+)</name>
        <dbReference type="ChEBI" id="CHEBI:29035"/>
    </cofactor>
</comment>
<evidence type="ECO:0000256" key="15">
    <source>
        <dbReference type="ARBA" id="ARBA00026073"/>
    </source>
</evidence>
<evidence type="ECO:0000256" key="4">
    <source>
        <dbReference type="ARBA" id="ARBA00022679"/>
    </source>
</evidence>
<dbReference type="NCBIfam" id="TIGR01406">
    <property type="entry name" value="dnaQ_proteo"/>
    <property type="match status" value="1"/>
</dbReference>
<keyword evidence="4 20" id="KW-0808">Transferase</keyword>
<keyword evidence="12 20" id="KW-0239">DNA-directed DNA polymerase</keyword>
<dbReference type="SMART" id="SM00479">
    <property type="entry name" value="EXOIII"/>
    <property type="match status" value="1"/>
</dbReference>
<evidence type="ECO:0000256" key="14">
    <source>
        <dbReference type="ARBA" id="ARBA00025483"/>
    </source>
</evidence>
<dbReference type="AlphaFoldDB" id="A0A934IMU4"/>
<organism evidence="22 23">
    <name type="scientific">Acuticoccus mangrovi</name>
    <dbReference type="NCBI Taxonomy" id="2796142"/>
    <lineage>
        <taxon>Bacteria</taxon>
        <taxon>Pseudomonadati</taxon>
        <taxon>Pseudomonadota</taxon>
        <taxon>Alphaproteobacteria</taxon>
        <taxon>Hyphomicrobiales</taxon>
        <taxon>Amorphaceae</taxon>
        <taxon>Acuticoccus</taxon>
    </lineage>
</organism>
<evidence type="ECO:0000256" key="19">
    <source>
        <dbReference type="PIRSR" id="PIRSR606309-3"/>
    </source>
</evidence>
<reference evidence="22" key="1">
    <citation type="submission" date="2020-12" db="EMBL/GenBank/DDBJ databases">
        <title>Bacterial taxonomy.</title>
        <authorList>
            <person name="Pan X."/>
        </authorList>
    </citation>
    <scope>NUCLEOTIDE SEQUENCE</scope>
    <source>
        <strain evidence="22">B2012</strain>
    </source>
</reference>
<evidence type="ECO:0000256" key="9">
    <source>
        <dbReference type="ARBA" id="ARBA00022801"/>
    </source>
</evidence>
<dbReference type="EC" id="2.7.7.7" evidence="2 20"/>
<evidence type="ECO:0000256" key="16">
    <source>
        <dbReference type="ARBA" id="ARBA00049244"/>
    </source>
</evidence>
<evidence type="ECO:0000256" key="18">
    <source>
        <dbReference type="PIRSR" id="PIRSR606309-2"/>
    </source>
</evidence>
<keyword evidence="9 20" id="KW-0378">Hydrolase</keyword>
<feature type="binding site" evidence="19">
    <location>
        <position position="7"/>
    </location>
    <ligand>
        <name>a divalent metal cation</name>
        <dbReference type="ChEBI" id="CHEBI:60240"/>
        <label>1</label>
        <note>catalytic</note>
    </ligand>
</feature>
<dbReference type="RefSeq" id="WP_198883707.1">
    <property type="nucleotide sequence ID" value="NZ_JAEKJA010000020.1"/>
</dbReference>
<feature type="binding site" evidence="19">
    <location>
        <position position="154"/>
    </location>
    <ligand>
        <name>a divalent metal cation</name>
        <dbReference type="ChEBI" id="CHEBI:60240"/>
        <label>1</label>
        <note>catalytic</note>
    </ligand>
</feature>
<feature type="binding site" evidence="19">
    <location>
        <position position="9"/>
    </location>
    <ligand>
        <name>a divalent metal cation</name>
        <dbReference type="ChEBI" id="CHEBI:60240"/>
        <label>1</label>
        <note>catalytic</note>
    </ligand>
</feature>
<keyword evidence="6 20" id="KW-0235">DNA replication</keyword>
<sequence length="245" mass="26113">MREIVLDTETTGLDPLTGDRVVEIGAVEVLNAIPTGNVFHAYINPERDMPEGAFRVHGLSSEFLSDKPVFAAIVDDFLAFLGSDKLVAHNASFDVAFINNELQMCGKPPVPPHQVVDTLSIARRKHGGPNSLDALCARYGVDASRRTKHGALLDAELLAEVYLELSGGRQAAFVLADETGGYAPAAAGAPRHPPRPRPLLPRVTAEERAAHAAFMATFSEPLWERVTLPASLASADDGGPAMAAE</sequence>
<keyword evidence="23" id="KW-1185">Reference proteome</keyword>
<keyword evidence="10 20" id="KW-0269">Exonuclease</keyword>
<evidence type="ECO:0000256" key="20">
    <source>
        <dbReference type="RuleBase" id="RU364087"/>
    </source>
</evidence>
<dbReference type="NCBIfam" id="TIGR00573">
    <property type="entry name" value="dnaq"/>
    <property type="match status" value="1"/>
</dbReference>
<dbReference type="InterPro" id="IPR012337">
    <property type="entry name" value="RNaseH-like_sf"/>
</dbReference>
<keyword evidence="5 20" id="KW-0548">Nucleotidyltransferase</keyword>
<evidence type="ECO:0000256" key="7">
    <source>
        <dbReference type="ARBA" id="ARBA00022722"/>
    </source>
</evidence>